<dbReference type="EMBL" id="SUNJ01012582">
    <property type="protein sequence ID" value="TPP57927.1"/>
    <property type="molecule type" value="Genomic_DNA"/>
</dbReference>
<dbReference type="InterPro" id="IPR033916">
    <property type="entry name" value="ML_Npc2-like"/>
</dbReference>
<keyword evidence="8" id="KW-1185">Reference proteome</keyword>
<comment type="caution">
    <text evidence="7">The sequence shown here is derived from an EMBL/GenBank/DDBJ whole genome shotgun (WGS) entry which is preliminary data.</text>
</comment>
<evidence type="ECO:0000313" key="7">
    <source>
        <dbReference type="EMBL" id="TPP57927.1"/>
    </source>
</evidence>
<dbReference type="SMART" id="SM00737">
    <property type="entry name" value="ML"/>
    <property type="match status" value="1"/>
</dbReference>
<protein>
    <submittedName>
        <fullName evidence="7">Epididymal secretory protein E1</fullName>
    </submittedName>
</protein>
<evidence type="ECO:0000256" key="3">
    <source>
        <dbReference type="ARBA" id="ARBA00022525"/>
    </source>
</evidence>
<evidence type="ECO:0000256" key="4">
    <source>
        <dbReference type="ARBA" id="ARBA00022729"/>
    </source>
</evidence>
<accession>A0A504YJ38</accession>
<proteinExistence type="inferred from homology"/>
<dbReference type="PANTHER" id="PTHR11306">
    <property type="entry name" value="NIEMANN PICK TYPE C2 PROTEIN NPC2-RELATED"/>
    <property type="match status" value="1"/>
</dbReference>
<reference evidence="7 8" key="1">
    <citation type="submission" date="2019-04" db="EMBL/GenBank/DDBJ databases">
        <title>Annotation for the trematode Fasciola gigantica.</title>
        <authorList>
            <person name="Choi Y.-J."/>
        </authorList>
    </citation>
    <scope>NUCLEOTIDE SEQUENCE [LARGE SCALE GENOMIC DNA]</scope>
    <source>
        <strain evidence="7">Uganda_cow_1</strain>
    </source>
</reference>
<keyword evidence="3" id="KW-0964">Secreted</keyword>
<dbReference type="GO" id="GO:0005576">
    <property type="term" value="C:extracellular region"/>
    <property type="evidence" value="ECO:0007669"/>
    <property type="project" value="UniProtKB-SubCell"/>
</dbReference>
<dbReference type="Proteomes" id="UP000316759">
    <property type="component" value="Unassembled WGS sequence"/>
</dbReference>
<dbReference type="Pfam" id="PF02221">
    <property type="entry name" value="E1_DerP2_DerF2"/>
    <property type="match status" value="1"/>
</dbReference>
<dbReference type="InterPro" id="IPR039670">
    <property type="entry name" value="NPC2-like"/>
</dbReference>
<dbReference type="GO" id="GO:0032367">
    <property type="term" value="P:intracellular cholesterol transport"/>
    <property type="evidence" value="ECO:0007669"/>
    <property type="project" value="InterPro"/>
</dbReference>
<dbReference type="InterPro" id="IPR014756">
    <property type="entry name" value="Ig_E-set"/>
</dbReference>
<dbReference type="OrthoDB" id="6489092at2759"/>
<evidence type="ECO:0000313" key="8">
    <source>
        <dbReference type="Proteomes" id="UP000316759"/>
    </source>
</evidence>
<evidence type="ECO:0000259" key="6">
    <source>
        <dbReference type="SMART" id="SM00737"/>
    </source>
</evidence>
<sequence>MRRMLMNTINDTVVVTQHNNMMRIQLIIVLASLICIATSFRLHGTAFKDCGSQFAELMNVTVTPCDTTPCSLYRGEKAQVAITFRTKEVVKSGKATVHGIIARVPVPFPLDDKDLCKFTEPKCEIPADTVAVYTYSLPVLKEYPAIRLTVKWELKGEDESEIVCALIPVQIADRS</sequence>
<gene>
    <name evidence="7" type="ORF">FGIG_09706</name>
</gene>
<dbReference type="SUPFAM" id="SSF81296">
    <property type="entry name" value="E set domains"/>
    <property type="match status" value="1"/>
</dbReference>
<evidence type="ECO:0000256" key="2">
    <source>
        <dbReference type="ARBA" id="ARBA00006370"/>
    </source>
</evidence>
<dbReference type="AlphaFoldDB" id="A0A504YJ38"/>
<dbReference type="FunFam" id="2.60.40.770:FF:000001">
    <property type="entry name" value="NPC intracellular cholesterol transporter 2"/>
    <property type="match status" value="1"/>
</dbReference>
<name>A0A504YJ38_FASGI</name>
<feature type="domain" description="MD-2-related lipid-recognition" evidence="6">
    <location>
        <begin position="47"/>
        <end position="169"/>
    </location>
</feature>
<keyword evidence="4" id="KW-0732">Signal</keyword>
<dbReference type="GO" id="GO:0032934">
    <property type="term" value="F:sterol binding"/>
    <property type="evidence" value="ECO:0007669"/>
    <property type="project" value="InterPro"/>
</dbReference>
<dbReference type="STRING" id="46835.A0A504YJ38"/>
<dbReference type="Gene3D" id="2.60.40.770">
    <property type="match status" value="1"/>
</dbReference>
<comment type="subcellular location">
    <subcellularLocation>
        <location evidence="1">Secreted</location>
    </subcellularLocation>
</comment>
<organism evidence="7 8">
    <name type="scientific">Fasciola gigantica</name>
    <name type="common">Giant liver fluke</name>
    <dbReference type="NCBI Taxonomy" id="46835"/>
    <lineage>
        <taxon>Eukaryota</taxon>
        <taxon>Metazoa</taxon>
        <taxon>Spiralia</taxon>
        <taxon>Lophotrochozoa</taxon>
        <taxon>Platyhelminthes</taxon>
        <taxon>Trematoda</taxon>
        <taxon>Digenea</taxon>
        <taxon>Plagiorchiida</taxon>
        <taxon>Echinostomata</taxon>
        <taxon>Echinostomatoidea</taxon>
        <taxon>Fasciolidae</taxon>
        <taxon>Fasciola</taxon>
    </lineage>
</organism>
<comment type="similarity">
    <text evidence="2">Belongs to the NPC2 family.</text>
</comment>
<dbReference type="InterPro" id="IPR003172">
    <property type="entry name" value="ML_dom"/>
</dbReference>
<keyword evidence="5" id="KW-1015">Disulfide bond</keyword>
<evidence type="ECO:0000256" key="1">
    <source>
        <dbReference type="ARBA" id="ARBA00004613"/>
    </source>
</evidence>
<evidence type="ECO:0000256" key="5">
    <source>
        <dbReference type="ARBA" id="ARBA00023157"/>
    </source>
</evidence>
<dbReference type="CDD" id="cd00916">
    <property type="entry name" value="Npc2_like"/>
    <property type="match status" value="1"/>
</dbReference>
<dbReference type="PANTHER" id="PTHR11306:SF68">
    <property type="entry name" value="NPC INTRACELLULAR CHOLESTEROL TRANSPORTER 2"/>
    <property type="match status" value="1"/>
</dbReference>